<keyword evidence="4 8" id="KW-0732">Signal</keyword>
<evidence type="ECO:0000313" key="9">
    <source>
        <dbReference type="EMBL" id="GGG07149.1"/>
    </source>
</evidence>
<comment type="function">
    <text evidence="5">Part of a binding-protein-dependent transport system for a sugar.</text>
</comment>
<proteinExistence type="inferred from homology"/>
<evidence type="ECO:0000256" key="3">
    <source>
        <dbReference type="ARBA" id="ARBA00022448"/>
    </source>
</evidence>
<dbReference type="PANTHER" id="PTHR43649:SF28">
    <property type="entry name" value="BINDING PROTEIN COMPONENT OF ABC SUGAR TRANSPORTER-RELATED"/>
    <property type="match status" value="1"/>
</dbReference>
<keyword evidence="10" id="KW-1185">Reference proteome</keyword>
<reference evidence="10" key="1">
    <citation type="journal article" date="2019" name="Int. J. Syst. Evol. Microbiol.">
        <title>The Global Catalogue of Microorganisms (GCM) 10K type strain sequencing project: providing services to taxonomists for standard genome sequencing and annotation.</title>
        <authorList>
            <consortium name="The Broad Institute Genomics Platform"/>
            <consortium name="The Broad Institute Genome Sequencing Center for Infectious Disease"/>
            <person name="Wu L."/>
            <person name="Ma J."/>
        </authorList>
    </citation>
    <scope>NUCLEOTIDE SEQUENCE [LARGE SCALE GENOMIC DNA]</scope>
    <source>
        <strain evidence="10">CGMCC 1.15420</strain>
    </source>
</reference>
<dbReference type="InterPro" id="IPR006059">
    <property type="entry name" value="SBP"/>
</dbReference>
<sequence>MNKRMMLLAVFLVLSLLTAACGSSGTNDKTALENQPQTNSDSNSKDSADSSDADTAKKSVEIFSWWTGAGEEAGLLGLIDLFNQKHPDIEVINAAVAGGAGTNAKAVLASRMQGGDPPGTFQVHGGAELNTGWVAAGKMESLNALYESEGWMDKFPKDLIDMVSHDGTIYSVPVNIHRGNVLFYNKKIFDDNHLTPPTTFEEFFKAADALQAQGIIPLALGDKEPWTATMVFEDALLGVLGPEDYKQLFTGEIAFDDAKVKDALEKTKRMFSYINEDHAARNWQDAAQLVANGQAAMNIMGDWAKGYFTTDLKLQPNVDFGWIATPDTGGSFMVITDTFGLPKGVKDANSVDEWLKVLGSVEGQDIFNPLKGSIPARVDADSSKYDVYGQSTIADFKQSSLTPSLAHGSAAAEGFLTQVNQVMTIFVTKGDVDQAAKSLRDAQVSSGIVK</sequence>
<evidence type="ECO:0000256" key="5">
    <source>
        <dbReference type="ARBA" id="ARBA00049629"/>
    </source>
</evidence>
<dbReference type="PANTHER" id="PTHR43649">
    <property type="entry name" value="ARABINOSE-BINDING PROTEIN-RELATED"/>
    <property type="match status" value="1"/>
</dbReference>
<gene>
    <name evidence="9" type="ORF">GCM10010913_31210</name>
</gene>
<comment type="similarity">
    <text evidence="2">Belongs to the bacterial solute-binding protein 1 family.</text>
</comment>
<feature type="chain" id="PRO_5046418008" description="Probable sugar-binding periplasmic protein" evidence="8">
    <location>
        <begin position="20"/>
        <end position="450"/>
    </location>
</feature>
<feature type="compositionally biased region" description="Polar residues" evidence="7">
    <location>
        <begin position="25"/>
        <end position="37"/>
    </location>
</feature>
<dbReference type="RefSeq" id="WP_120461129.1">
    <property type="nucleotide sequence ID" value="NZ_BMIW01000024.1"/>
</dbReference>
<feature type="signal peptide" evidence="8">
    <location>
        <begin position="1"/>
        <end position="19"/>
    </location>
</feature>
<evidence type="ECO:0000256" key="4">
    <source>
        <dbReference type="ARBA" id="ARBA00022729"/>
    </source>
</evidence>
<evidence type="ECO:0000256" key="2">
    <source>
        <dbReference type="ARBA" id="ARBA00008520"/>
    </source>
</evidence>
<dbReference type="InterPro" id="IPR050490">
    <property type="entry name" value="Bact_solute-bd_prot1"/>
</dbReference>
<comment type="caution">
    <text evidence="9">The sequence shown here is derived from an EMBL/GenBank/DDBJ whole genome shotgun (WGS) entry which is preliminary data.</text>
</comment>
<feature type="region of interest" description="Disordered" evidence="7">
    <location>
        <begin position="25"/>
        <end position="53"/>
    </location>
</feature>
<evidence type="ECO:0000256" key="7">
    <source>
        <dbReference type="SAM" id="MobiDB-lite"/>
    </source>
</evidence>
<evidence type="ECO:0000256" key="1">
    <source>
        <dbReference type="ARBA" id="ARBA00004196"/>
    </source>
</evidence>
<evidence type="ECO:0000256" key="6">
    <source>
        <dbReference type="ARBA" id="ARBA00049753"/>
    </source>
</evidence>
<keyword evidence="3" id="KW-0813">Transport</keyword>
<dbReference type="Proteomes" id="UP000608420">
    <property type="component" value="Unassembled WGS sequence"/>
</dbReference>
<evidence type="ECO:0000313" key="10">
    <source>
        <dbReference type="Proteomes" id="UP000608420"/>
    </source>
</evidence>
<organism evidence="9 10">
    <name type="scientific">Paenibacillus aceti</name>
    <dbReference type="NCBI Taxonomy" id="1820010"/>
    <lineage>
        <taxon>Bacteria</taxon>
        <taxon>Bacillati</taxon>
        <taxon>Bacillota</taxon>
        <taxon>Bacilli</taxon>
        <taxon>Bacillales</taxon>
        <taxon>Paenibacillaceae</taxon>
        <taxon>Paenibacillus</taxon>
    </lineage>
</organism>
<comment type="subcellular location">
    <subcellularLocation>
        <location evidence="1">Cell envelope</location>
    </subcellularLocation>
</comment>
<dbReference type="Gene3D" id="3.40.190.10">
    <property type="entry name" value="Periplasmic binding protein-like II"/>
    <property type="match status" value="2"/>
</dbReference>
<name>A0ABQ1VZD0_9BACL</name>
<dbReference type="EMBL" id="BMIW01000024">
    <property type="protein sequence ID" value="GGG07149.1"/>
    <property type="molecule type" value="Genomic_DNA"/>
</dbReference>
<evidence type="ECO:0000256" key="8">
    <source>
        <dbReference type="SAM" id="SignalP"/>
    </source>
</evidence>
<accession>A0ABQ1VZD0</accession>
<dbReference type="Pfam" id="PF01547">
    <property type="entry name" value="SBP_bac_1"/>
    <property type="match status" value="1"/>
</dbReference>
<dbReference type="SUPFAM" id="SSF53850">
    <property type="entry name" value="Periplasmic binding protein-like II"/>
    <property type="match status" value="1"/>
</dbReference>
<dbReference type="PROSITE" id="PS51257">
    <property type="entry name" value="PROKAR_LIPOPROTEIN"/>
    <property type="match status" value="1"/>
</dbReference>
<protein>
    <recommendedName>
        <fullName evidence="6">Probable sugar-binding periplasmic protein</fullName>
    </recommendedName>
</protein>
<feature type="compositionally biased region" description="Basic and acidic residues" evidence="7">
    <location>
        <begin position="43"/>
        <end position="53"/>
    </location>
</feature>